<name>A0A1G8GAG1_9VIBR</name>
<accession>A0A1G8GAG1</accession>
<dbReference type="InterPro" id="IPR051531">
    <property type="entry name" value="N-acetyltransferase"/>
</dbReference>
<dbReference type="AlphaFoldDB" id="A0A1G8GAG1"/>
<dbReference type="InterPro" id="IPR016181">
    <property type="entry name" value="Acyl_CoA_acyltransferase"/>
</dbReference>
<keyword evidence="2" id="KW-0808">Transferase</keyword>
<dbReference type="Proteomes" id="UP000198854">
    <property type="component" value="Unassembled WGS sequence"/>
</dbReference>
<dbReference type="Pfam" id="PF13302">
    <property type="entry name" value="Acetyltransf_3"/>
    <property type="match status" value="1"/>
</dbReference>
<evidence type="ECO:0000313" key="2">
    <source>
        <dbReference type="EMBL" id="SDH91270.1"/>
    </source>
</evidence>
<dbReference type="RefSeq" id="WP_093278864.1">
    <property type="nucleotide sequence ID" value="NZ_FNDD01000035.1"/>
</dbReference>
<gene>
    <name evidence="2" type="ORF">SAMN04488136_13563</name>
</gene>
<dbReference type="EMBL" id="FNDD01000035">
    <property type="protein sequence ID" value="SDH91270.1"/>
    <property type="molecule type" value="Genomic_DNA"/>
</dbReference>
<organism evidence="2 3">
    <name type="scientific">Vibrio xiamenensis</name>
    <dbReference type="NCBI Taxonomy" id="861298"/>
    <lineage>
        <taxon>Bacteria</taxon>
        <taxon>Pseudomonadati</taxon>
        <taxon>Pseudomonadota</taxon>
        <taxon>Gammaproteobacteria</taxon>
        <taxon>Vibrionales</taxon>
        <taxon>Vibrionaceae</taxon>
        <taxon>Vibrio</taxon>
    </lineage>
</organism>
<reference evidence="2 3" key="1">
    <citation type="submission" date="2016-10" db="EMBL/GenBank/DDBJ databases">
        <authorList>
            <person name="de Groot N.N."/>
        </authorList>
    </citation>
    <scope>NUCLEOTIDE SEQUENCE [LARGE SCALE GENOMIC DNA]</scope>
    <source>
        <strain evidence="2 3">CGMCC 1.10228</strain>
    </source>
</reference>
<protein>
    <submittedName>
        <fullName evidence="2">Protein N-acetyltransferase, RimJ/RimL family</fullName>
    </submittedName>
</protein>
<sequence length="178" mass="20256">MPSLCIKTPRLTLTPITENDWPLFFKLNTDPKVIELCFDRKDELQVREKFDARLQPWVEGSASWLTLVIRDIKTQQPIGVTGFFTTEDGAYEVGYLLLAEHHGKQYGTESLAALLDWAVRAHQIGEFQAVVTAGNIASERVLIKCGFWLDEVVENAYQIGGRVYDDHIFRWRAPSTNA</sequence>
<feature type="domain" description="N-acetyltransferase" evidence="1">
    <location>
        <begin position="11"/>
        <end position="170"/>
    </location>
</feature>
<evidence type="ECO:0000313" key="3">
    <source>
        <dbReference type="Proteomes" id="UP000198854"/>
    </source>
</evidence>
<dbReference type="STRING" id="861298.SAMN04488136_13563"/>
<dbReference type="PROSITE" id="PS51186">
    <property type="entry name" value="GNAT"/>
    <property type="match status" value="1"/>
</dbReference>
<dbReference type="OrthoDB" id="7852312at2"/>
<proteinExistence type="predicted"/>
<dbReference type="PANTHER" id="PTHR43792">
    <property type="entry name" value="GNAT FAMILY, PUTATIVE (AFU_ORTHOLOGUE AFUA_3G00765)-RELATED-RELATED"/>
    <property type="match status" value="1"/>
</dbReference>
<dbReference type="PANTHER" id="PTHR43792:SF1">
    <property type="entry name" value="N-ACETYLTRANSFERASE DOMAIN-CONTAINING PROTEIN"/>
    <property type="match status" value="1"/>
</dbReference>
<dbReference type="InterPro" id="IPR000182">
    <property type="entry name" value="GNAT_dom"/>
</dbReference>
<dbReference type="Gene3D" id="3.40.630.30">
    <property type="match status" value="1"/>
</dbReference>
<evidence type="ECO:0000259" key="1">
    <source>
        <dbReference type="PROSITE" id="PS51186"/>
    </source>
</evidence>
<dbReference type="SUPFAM" id="SSF55729">
    <property type="entry name" value="Acyl-CoA N-acyltransferases (Nat)"/>
    <property type="match status" value="1"/>
</dbReference>
<dbReference type="GO" id="GO:0016747">
    <property type="term" value="F:acyltransferase activity, transferring groups other than amino-acyl groups"/>
    <property type="evidence" value="ECO:0007669"/>
    <property type="project" value="InterPro"/>
</dbReference>
<keyword evidence="3" id="KW-1185">Reference proteome</keyword>